<dbReference type="EMBL" id="AAMO01000001">
    <property type="protein sequence ID" value="EAQ05146.1"/>
    <property type="molecule type" value="Genomic_DNA"/>
</dbReference>
<dbReference type="PANTHER" id="PTHR12677">
    <property type="entry name" value="GOLGI APPARATUS MEMBRANE PROTEIN TVP38-RELATED"/>
    <property type="match status" value="1"/>
</dbReference>
<keyword evidence="4 6" id="KW-1133">Transmembrane helix</keyword>
<feature type="transmembrane region" description="Helical" evidence="6">
    <location>
        <begin position="206"/>
        <end position="223"/>
    </location>
</feature>
<comment type="caution">
    <text evidence="6">Lacks conserved residue(s) required for the propagation of feature annotation.</text>
</comment>
<evidence type="ECO:0000259" key="7">
    <source>
        <dbReference type="Pfam" id="PF09335"/>
    </source>
</evidence>
<comment type="similarity">
    <text evidence="6">Belongs to the TVP38/TMEM64 family.</text>
</comment>
<dbReference type="eggNOG" id="COG0398">
    <property type="taxonomic scope" value="Bacteria"/>
</dbReference>
<keyword evidence="5 6" id="KW-0472">Membrane</keyword>
<dbReference type="InterPro" id="IPR015414">
    <property type="entry name" value="TMEM64"/>
</dbReference>
<name>A3TU19_PSEBH</name>
<comment type="caution">
    <text evidence="8">The sequence shown here is derived from an EMBL/GenBank/DDBJ whole genome shotgun (WGS) entry which is preliminary data.</text>
</comment>
<accession>A3TU19</accession>
<evidence type="ECO:0000256" key="3">
    <source>
        <dbReference type="ARBA" id="ARBA00022692"/>
    </source>
</evidence>
<evidence type="ECO:0000256" key="5">
    <source>
        <dbReference type="ARBA" id="ARBA00023136"/>
    </source>
</evidence>
<keyword evidence="3 6" id="KW-0812">Transmembrane</keyword>
<feature type="transmembrane region" description="Helical" evidence="6">
    <location>
        <begin position="76"/>
        <end position="102"/>
    </location>
</feature>
<feature type="domain" description="VTT" evidence="7">
    <location>
        <begin position="68"/>
        <end position="184"/>
    </location>
</feature>
<dbReference type="PANTHER" id="PTHR12677:SF59">
    <property type="entry name" value="GOLGI APPARATUS MEMBRANE PROTEIN TVP38-RELATED"/>
    <property type="match status" value="1"/>
</dbReference>
<dbReference type="GO" id="GO:0005886">
    <property type="term" value="C:plasma membrane"/>
    <property type="evidence" value="ECO:0007669"/>
    <property type="project" value="UniProtKB-SubCell"/>
</dbReference>
<evidence type="ECO:0000313" key="8">
    <source>
        <dbReference type="EMBL" id="EAQ05146.1"/>
    </source>
</evidence>
<protein>
    <recommendedName>
        <fullName evidence="6">TVP38/TMEM64 family membrane protein</fullName>
    </recommendedName>
</protein>
<dbReference type="Proteomes" id="UP000004318">
    <property type="component" value="Unassembled WGS sequence"/>
</dbReference>
<keyword evidence="9" id="KW-1185">Reference proteome</keyword>
<evidence type="ECO:0000256" key="2">
    <source>
        <dbReference type="ARBA" id="ARBA00022475"/>
    </source>
</evidence>
<evidence type="ECO:0000256" key="1">
    <source>
        <dbReference type="ARBA" id="ARBA00004651"/>
    </source>
</evidence>
<evidence type="ECO:0000256" key="6">
    <source>
        <dbReference type="RuleBase" id="RU366058"/>
    </source>
</evidence>
<organism evidence="8 9">
    <name type="scientific">Pseudooceanicola batsensis (strain ATCC BAA-863 / DSM 15984 / KCTC 12145 / HTCC2597)</name>
    <name type="common">Oceanicola batsensis</name>
    <dbReference type="NCBI Taxonomy" id="252305"/>
    <lineage>
        <taxon>Bacteria</taxon>
        <taxon>Pseudomonadati</taxon>
        <taxon>Pseudomonadota</taxon>
        <taxon>Alphaproteobacteria</taxon>
        <taxon>Rhodobacterales</taxon>
        <taxon>Paracoccaceae</taxon>
        <taxon>Pseudooceanicola</taxon>
    </lineage>
</organism>
<feature type="transmembrane region" description="Helical" evidence="6">
    <location>
        <begin position="137"/>
        <end position="157"/>
    </location>
</feature>
<sequence length="229" mass="24419">MVRLWPIGLLIVLAALAYWLFGDRLTLSSLREGQDRLIAFRNENYLLSALVFVGVYGVIVALSLPGATVATLTGGFLFAVWPGTLLNVVGATLGAVVIFLAVRFGLGRSLARRLDGAGGRIGRVKQGLDRNQWPMLFFIRLVPIIPFFAANLLPALLNVPLRRFAVSTFLGIAPGALVYTAVGSGLGRVLEAGGQPDLGLIFEPHILLPLLGLAALSLLPVLFRGRAPA</sequence>
<evidence type="ECO:0000313" key="9">
    <source>
        <dbReference type="Proteomes" id="UP000004318"/>
    </source>
</evidence>
<feature type="transmembrane region" description="Helical" evidence="6">
    <location>
        <begin position="164"/>
        <end position="186"/>
    </location>
</feature>
<keyword evidence="2 6" id="KW-1003">Cell membrane</keyword>
<dbReference type="AlphaFoldDB" id="A3TU19"/>
<dbReference type="STRING" id="252305.OB2597_07670"/>
<comment type="subcellular location">
    <subcellularLocation>
        <location evidence="1 6">Cell membrane</location>
        <topology evidence="1 6">Multi-pass membrane protein</topology>
    </subcellularLocation>
</comment>
<dbReference type="InterPro" id="IPR032816">
    <property type="entry name" value="VTT_dom"/>
</dbReference>
<evidence type="ECO:0000256" key="4">
    <source>
        <dbReference type="ARBA" id="ARBA00022989"/>
    </source>
</evidence>
<dbReference type="Pfam" id="PF09335">
    <property type="entry name" value="VTT_dom"/>
    <property type="match status" value="1"/>
</dbReference>
<gene>
    <name evidence="8" type="ORF">OB2597_07670</name>
</gene>
<dbReference type="HOGENOM" id="CLU_038944_7_0_5"/>
<reference evidence="8 9" key="1">
    <citation type="journal article" date="2010" name="J. Bacteriol.">
        <title>Genome sequences of Oceanicola granulosus HTCC2516(T) and Oceanicola batsensis HTCC2597(TDelta).</title>
        <authorList>
            <person name="Thrash J.C."/>
            <person name="Cho J.C."/>
            <person name="Vergin K.L."/>
            <person name="Giovannoni S.J."/>
        </authorList>
    </citation>
    <scope>NUCLEOTIDE SEQUENCE [LARGE SCALE GENOMIC DNA]</scope>
    <source>
        <strain evidence="9">ATCC BAA-863 / DSM 15984 / KCTC 12145 / HTCC2597</strain>
    </source>
</reference>
<proteinExistence type="inferred from homology"/>